<evidence type="ECO:0000313" key="1">
    <source>
        <dbReference type="EMBL" id="TGX98940.1"/>
    </source>
</evidence>
<evidence type="ECO:0000313" key="2">
    <source>
        <dbReference type="Proteomes" id="UP000307720"/>
    </source>
</evidence>
<dbReference type="EMBL" id="SRZB01000012">
    <property type="protein sequence ID" value="TGX98940.1"/>
    <property type="molecule type" value="Genomic_DNA"/>
</dbReference>
<name>A0AC61R0B5_9FIRM</name>
<reference evidence="1" key="1">
    <citation type="submission" date="2019-04" db="EMBL/GenBank/DDBJ databases">
        <title>Microbes associate with the intestines of laboratory mice.</title>
        <authorList>
            <person name="Navarre W."/>
            <person name="Wong E."/>
            <person name="Huang K."/>
            <person name="Tropini C."/>
            <person name="Ng K."/>
            <person name="Yu B."/>
        </authorList>
    </citation>
    <scope>NUCLEOTIDE SEQUENCE</scope>
    <source>
        <strain evidence="1">NM72_1-8</strain>
    </source>
</reference>
<dbReference type="Proteomes" id="UP000307720">
    <property type="component" value="Unassembled WGS sequence"/>
</dbReference>
<keyword evidence="2" id="KW-1185">Reference proteome</keyword>
<proteinExistence type="predicted"/>
<organism evidence="1 2">
    <name type="scientific">Hominisplanchenecus murintestinalis</name>
    <dbReference type="NCBI Taxonomy" id="2941517"/>
    <lineage>
        <taxon>Bacteria</taxon>
        <taxon>Bacillati</taxon>
        <taxon>Bacillota</taxon>
        <taxon>Clostridia</taxon>
        <taxon>Lachnospirales</taxon>
        <taxon>Lachnospiraceae</taxon>
        <taxon>Hominisplanchenecus</taxon>
    </lineage>
</organism>
<gene>
    <name evidence="1" type="ORF">E5357_07355</name>
</gene>
<comment type="caution">
    <text evidence="1">The sequence shown here is derived from an EMBL/GenBank/DDBJ whole genome shotgun (WGS) entry which is preliminary data.</text>
</comment>
<accession>A0AC61R0B5</accession>
<protein>
    <submittedName>
        <fullName evidence="1">Uncharacterized protein</fullName>
    </submittedName>
</protein>
<sequence>MPYYQMPGYPQALWQEMESDKDMQKLKEMYPDAAKEILPYIEEECDKMEYEGSVMFDEYPDRVMMGKIRNTIYDKVKDKYELPEDGDKDEVLAMNRETRRRYPPRKNWLGDMIDVLLFQEMHRRRCRHRNCRGWR</sequence>